<dbReference type="GeneID" id="59344606"/>
<dbReference type="PANTHER" id="PTHR46035">
    <property type="entry name" value="TETRATRICOPEPTIDE REPEAT PROTEIN 4"/>
    <property type="match status" value="1"/>
</dbReference>
<dbReference type="GO" id="GO:0005634">
    <property type="term" value="C:nucleus"/>
    <property type="evidence" value="ECO:0007669"/>
    <property type="project" value="TreeGrafter"/>
</dbReference>
<comment type="caution">
    <text evidence="1">The sequence shown here is derived from an EMBL/GenBank/DDBJ whole genome shotgun (WGS) entry which is preliminary data.</text>
</comment>
<accession>A0A8H6SWR1</accession>
<proteinExistence type="predicted"/>
<protein>
    <submittedName>
        <fullName evidence="1">TPR-REGION domain-containing protein</fullName>
    </submittedName>
</protein>
<dbReference type="GO" id="GO:0006457">
    <property type="term" value="P:protein folding"/>
    <property type="evidence" value="ECO:0007669"/>
    <property type="project" value="TreeGrafter"/>
</dbReference>
<dbReference type="GO" id="GO:0051879">
    <property type="term" value="F:Hsp90 protein binding"/>
    <property type="evidence" value="ECO:0007669"/>
    <property type="project" value="TreeGrafter"/>
</dbReference>
<dbReference type="RefSeq" id="XP_037222382.1">
    <property type="nucleotide sequence ID" value="XM_037362090.1"/>
</dbReference>
<dbReference type="GO" id="GO:0030544">
    <property type="term" value="F:Hsp70 protein binding"/>
    <property type="evidence" value="ECO:0007669"/>
    <property type="project" value="TreeGrafter"/>
</dbReference>
<dbReference type="Proteomes" id="UP000636479">
    <property type="component" value="Unassembled WGS sequence"/>
</dbReference>
<evidence type="ECO:0000313" key="1">
    <source>
        <dbReference type="EMBL" id="KAF7307363.1"/>
    </source>
</evidence>
<evidence type="ECO:0000313" key="2">
    <source>
        <dbReference type="Proteomes" id="UP000636479"/>
    </source>
</evidence>
<dbReference type="GO" id="GO:0005829">
    <property type="term" value="C:cytosol"/>
    <property type="evidence" value="ECO:0007669"/>
    <property type="project" value="TreeGrafter"/>
</dbReference>
<dbReference type="EMBL" id="JACAZF010000004">
    <property type="protein sequence ID" value="KAF7307363.1"/>
    <property type="molecule type" value="Genomic_DNA"/>
</dbReference>
<dbReference type="SUPFAM" id="SSF48452">
    <property type="entry name" value="TPR-like"/>
    <property type="match status" value="1"/>
</dbReference>
<dbReference type="OrthoDB" id="2423701at2759"/>
<dbReference type="InterPro" id="IPR011990">
    <property type="entry name" value="TPR-like_helical_dom_sf"/>
</dbReference>
<dbReference type="Gene3D" id="1.25.40.10">
    <property type="entry name" value="Tetratricopeptide repeat domain"/>
    <property type="match status" value="1"/>
</dbReference>
<organism evidence="1 2">
    <name type="scientific">Mycena indigotica</name>
    <dbReference type="NCBI Taxonomy" id="2126181"/>
    <lineage>
        <taxon>Eukaryota</taxon>
        <taxon>Fungi</taxon>
        <taxon>Dikarya</taxon>
        <taxon>Basidiomycota</taxon>
        <taxon>Agaricomycotina</taxon>
        <taxon>Agaricomycetes</taxon>
        <taxon>Agaricomycetidae</taxon>
        <taxon>Agaricales</taxon>
        <taxon>Marasmiineae</taxon>
        <taxon>Mycenaceae</taxon>
        <taxon>Mycena</taxon>
    </lineage>
</organism>
<dbReference type="AlphaFoldDB" id="A0A8H6SWR1"/>
<name>A0A8H6SWR1_9AGAR</name>
<keyword evidence="2" id="KW-1185">Reference proteome</keyword>
<gene>
    <name evidence="1" type="ORF">MIND_00530400</name>
</gene>
<dbReference type="PANTHER" id="PTHR46035:SF1">
    <property type="entry name" value="TETRATRICOPEPTIDE REPEAT PROTEIN 4"/>
    <property type="match status" value="1"/>
</dbReference>
<sequence length="142" mass="15808">MKATPSKFKETNTQRYNKYSNALVEDCDAQTPVIFKLYTNRAACSSKLSRHFDALMDAQESVKLDSTCSKGYLKAALAAEDLRYWATAEEVCNTGLSTLDDPTPSKPVAWKKKDLPWLTAAALAHQDRLRKTAASSSRWTIA</sequence>
<reference evidence="1" key="1">
    <citation type="submission" date="2020-05" db="EMBL/GenBank/DDBJ databases">
        <title>Mycena genomes resolve the evolution of fungal bioluminescence.</title>
        <authorList>
            <person name="Tsai I.J."/>
        </authorList>
    </citation>
    <scope>NUCLEOTIDE SEQUENCE</scope>
    <source>
        <strain evidence="1">171206Taipei</strain>
    </source>
</reference>